<evidence type="ECO:0000313" key="10">
    <source>
        <dbReference type="Proteomes" id="UP000503336"/>
    </source>
</evidence>
<dbReference type="Gene3D" id="3.40.228.10">
    <property type="entry name" value="Dimethylsulfoxide Reductase, domain 2"/>
    <property type="match status" value="1"/>
</dbReference>
<dbReference type="PANTHER" id="PTHR43742">
    <property type="entry name" value="TRIMETHYLAMINE-N-OXIDE REDUCTASE"/>
    <property type="match status" value="1"/>
</dbReference>
<dbReference type="GO" id="GO:0009061">
    <property type="term" value="P:anaerobic respiration"/>
    <property type="evidence" value="ECO:0007669"/>
    <property type="project" value="TreeGrafter"/>
</dbReference>
<dbReference type="GO" id="GO:0016491">
    <property type="term" value="F:oxidoreductase activity"/>
    <property type="evidence" value="ECO:0007669"/>
    <property type="project" value="UniProtKB-KW"/>
</dbReference>
<dbReference type="InterPro" id="IPR050612">
    <property type="entry name" value="Prok_Mopterin_Oxidored"/>
</dbReference>
<evidence type="ECO:0000256" key="5">
    <source>
        <dbReference type="ARBA" id="ARBA00023002"/>
    </source>
</evidence>
<protein>
    <submittedName>
        <fullName evidence="9">Molybdopterin-dependent oxidoreductase</fullName>
    </submittedName>
</protein>
<dbReference type="Proteomes" id="UP000503336">
    <property type="component" value="Chromosome"/>
</dbReference>
<organism evidence="9 10">
    <name type="scientific">Pikeienuella piscinae</name>
    <dbReference type="NCBI Taxonomy" id="2748098"/>
    <lineage>
        <taxon>Bacteria</taxon>
        <taxon>Pseudomonadati</taxon>
        <taxon>Pseudomonadota</taxon>
        <taxon>Alphaproteobacteria</taxon>
        <taxon>Rhodobacterales</taxon>
        <taxon>Paracoccaceae</taxon>
        <taxon>Pikeienuella</taxon>
    </lineage>
</organism>
<comment type="cofactor">
    <cofactor evidence="1">
        <name>Mo-bis(molybdopterin guanine dinucleotide)</name>
        <dbReference type="ChEBI" id="CHEBI:60539"/>
    </cofactor>
</comment>
<dbReference type="GO" id="GO:0009055">
    <property type="term" value="F:electron transfer activity"/>
    <property type="evidence" value="ECO:0007669"/>
    <property type="project" value="TreeGrafter"/>
</dbReference>
<dbReference type="GO" id="GO:0030151">
    <property type="term" value="F:molybdenum ion binding"/>
    <property type="evidence" value="ECO:0007669"/>
    <property type="project" value="TreeGrafter"/>
</dbReference>
<evidence type="ECO:0000256" key="3">
    <source>
        <dbReference type="ARBA" id="ARBA00022505"/>
    </source>
</evidence>
<proteinExistence type="inferred from homology"/>
<sequence length="774" mass="82702">MTRQTETSAALPHSAHWGAFSATPNAKGGLDIFPHPEDPDPSPILGNFADALTHRARIAKPMVSRAWLEAGPGPRERRGDGEFVALSWDEALDRLAGELTRVRDAHGPAAVFGGSYGWASAGRFHHAQSQVHRFLNTALGGYVRSVGSYSAGAAQALLPHVIGAFEDISRHNVTWDQIVDHTDLVLAFGGMALKNSNIASGGVSRHIERGAMERAAARGARFVNLSPMRTDFPSSAGAEWISVKPGTDTAVMLGMMHALDADGLADLKFLESHCVGWDRLAAYLRGEADGQPRTPAWAAGISGVEASVIADLAHRAASGRTLVTVAHALQRAEHGEQPVWAGVALAAMLGRIGAPGCGFHYALGAMGHTGRTPVATPIPTMPQGKNGVAALIPCARISDMLLHPGERFDFNGATLTYPDIRLVYWAGGNPFHHHQDLTRLRRALSRCDTFVVHDFAWTASARHADIVLPATMTLEREDIGAAGTDPLMIAMRPLSRPYGEARDDHEIFRALAARMGVEEAFTEGRSPEAWLRHLYEPTRQALAAEGLPAPDFDSFRAAGEVRLPRRANDGGILRAFRADPAAAPLKTPSGRIELYSETIADFGYSDCPGHPAWLDREEAPSPEAPLWLVSNQPATRLHSQLDYAAHSQASKSRGREVMRINPQDAAARGVEDGDIVRIFNARGACLAAAQLTEDIAPGVINLPTGAWYDPVDIGGETICVHGNPNAVTRDRGTSRLAQGSTGQLCCVECEKWTGPTPTVSAFEPPDAGPAAGDG</sequence>
<dbReference type="GO" id="GO:0030288">
    <property type="term" value="C:outer membrane-bounded periplasmic space"/>
    <property type="evidence" value="ECO:0007669"/>
    <property type="project" value="TreeGrafter"/>
</dbReference>
<reference evidence="9 10" key="1">
    <citation type="submission" date="2020-02" db="EMBL/GenBank/DDBJ databases">
        <title>complete genome sequence of Rhodobacteraceae bacterium.</title>
        <authorList>
            <person name="Park J."/>
            <person name="Kim Y.-S."/>
            <person name="Kim K.-H."/>
        </authorList>
    </citation>
    <scope>NUCLEOTIDE SEQUENCE [LARGE SCALE GENOMIC DNA]</scope>
    <source>
        <strain evidence="9 10">RR4-56</strain>
    </source>
</reference>
<dbReference type="CDD" id="cd02793">
    <property type="entry name" value="MopB_CT_DMSOR-BSOR-TMAOR"/>
    <property type="match status" value="1"/>
</dbReference>
<dbReference type="InterPro" id="IPR006656">
    <property type="entry name" value="Mopterin_OxRdtase"/>
</dbReference>
<evidence type="ECO:0000256" key="2">
    <source>
        <dbReference type="ARBA" id="ARBA00010312"/>
    </source>
</evidence>
<dbReference type="Gene3D" id="2.40.40.20">
    <property type="match status" value="1"/>
</dbReference>
<feature type="domain" description="Molybdopterin oxidoreductase N-terminal" evidence="8">
    <location>
        <begin position="13"/>
        <end position="51"/>
    </location>
</feature>
<gene>
    <name evidence="9" type="ORF">G5B40_02395</name>
</gene>
<dbReference type="Pfam" id="PF18364">
    <property type="entry name" value="Molybdopterin_N"/>
    <property type="match status" value="1"/>
</dbReference>
<dbReference type="Gene3D" id="3.90.55.10">
    <property type="entry name" value="Dimethylsulfoxide Reductase, domain 3"/>
    <property type="match status" value="1"/>
</dbReference>
<dbReference type="SUPFAM" id="SSF53706">
    <property type="entry name" value="Formate dehydrogenase/DMSO reductase, domains 1-3"/>
    <property type="match status" value="1"/>
</dbReference>
<keyword evidence="10" id="KW-1185">Reference proteome</keyword>
<evidence type="ECO:0000259" key="6">
    <source>
        <dbReference type="Pfam" id="PF00384"/>
    </source>
</evidence>
<name>A0A7M3T6T8_9RHOB</name>
<evidence type="ECO:0000256" key="4">
    <source>
        <dbReference type="ARBA" id="ARBA00022723"/>
    </source>
</evidence>
<dbReference type="Gene3D" id="3.40.50.740">
    <property type="match status" value="1"/>
</dbReference>
<evidence type="ECO:0000259" key="7">
    <source>
        <dbReference type="Pfam" id="PF01568"/>
    </source>
</evidence>
<keyword evidence="4" id="KW-0479">Metal-binding</keyword>
<accession>A0A7M3T6T8</accession>
<dbReference type="InterPro" id="IPR041460">
    <property type="entry name" value="Molybdopterin_N"/>
</dbReference>
<keyword evidence="3" id="KW-0500">Molybdenum</keyword>
<dbReference type="PANTHER" id="PTHR43742:SF10">
    <property type="entry name" value="TRIMETHYLAMINE-N-OXIDE REDUCTASE 2"/>
    <property type="match status" value="1"/>
</dbReference>
<evidence type="ECO:0000313" key="9">
    <source>
        <dbReference type="EMBL" id="QIE57719.1"/>
    </source>
</evidence>
<comment type="similarity">
    <text evidence="2">Belongs to the prokaryotic molybdopterin-containing oxidoreductase family.</text>
</comment>
<dbReference type="Pfam" id="PF00384">
    <property type="entry name" value="Molybdopterin"/>
    <property type="match status" value="1"/>
</dbReference>
<dbReference type="InterPro" id="IPR041954">
    <property type="entry name" value="CT_DMSOR/BSOR/TMAOR"/>
</dbReference>
<dbReference type="GO" id="GO:0043546">
    <property type="term" value="F:molybdopterin cofactor binding"/>
    <property type="evidence" value="ECO:0007669"/>
    <property type="project" value="InterPro"/>
</dbReference>
<dbReference type="CDD" id="cd02769">
    <property type="entry name" value="MopB_DMSOR-BSOR-TMAOR"/>
    <property type="match status" value="1"/>
</dbReference>
<evidence type="ECO:0000256" key="1">
    <source>
        <dbReference type="ARBA" id="ARBA00001942"/>
    </source>
</evidence>
<feature type="domain" description="Molybdopterin dinucleotide-binding" evidence="7">
    <location>
        <begin position="626"/>
        <end position="741"/>
    </location>
</feature>
<dbReference type="InterPro" id="IPR006657">
    <property type="entry name" value="MoPterin_dinucl-bd_dom"/>
</dbReference>
<dbReference type="KEGG" id="hdh:G5B40_02395"/>
<evidence type="ECO:0000259" key="8">
    <source>
        <dbReference type="Pfam" id="PF18364"/>
    </source>
</evidence>
<dbReference type="SUPFAM" id="SSF50692">
    <property type="entry name" value="ADC-like"/>
    <property type="match status" value="1"/>
</dbReference>
<dbReference type="AlphaFoldDB" id="A0A7M3T6T8"/>
<feature type="domain" description="Molybdopterin oxidoreductase" evidence="6">
    <location>
        <begin position="57"/>
        <end position="513"/>
    </location>
</feature>
<keyword evidence="5" id="KW-0560">Oxidoreductase</keyword>
<dbReference type="EMBL" id="CP049056">
    <property type="protein sequence ID" value="QIE57719.1"/>
    <property type="molecule type" value="Genomic_DNA"/>
</dbReference>
<dbReference type="Pfam" id="PF01568">
    <property type="entry name" value="Molydop_binding"/>
    <property type="match status" value="1"/>
</dbReference>
<dbReference type="InterPro" id="IPR009010">
    <property type="entry name" value="Asp_de-COase-like_dom_sf"/>
</dbReference>